<dbReference type="STRING" id="755172.HMPREF1863_00680"/>
<keyword evidence="8" id="KW-1185">Reference proteome</keyword>
<evidence type="ECO:0000256" key="5">
    <source>
        <dbReference type="ARBA" id="ARBA00023136"/>
    </source>
</evidence>
<keyword evidence="4 6" id="KW-1133">Transmembrane helix</keyword>
<feature type="transmembrane region" description="Helical" evidence="6">
    <location>
        <begin position="16"/>
        <end position="33"/>
    </location>
</feature>
<evidence type="ECO:0000256" key="4">
    <source>
        <dbReference type="ARBA" id="ARBA00022989"/>
    </source>
</evidence>
<dbReference type="PANTHER" id="PTHR37693">
    <property type="entry name" value="PHOSPHATIDYLGLYCEROL LYSYLTRANSFERASE"/>
    <property type="match status" value="1"/>
</dbReference>
<evidence type="ECO:0000313" key="8">
    <source>
        <dbReference type="Proteomes" id="UP000070442"/>
    </source>
</evidence>
<proteinExistence type="inferred from homology"/>
<dbReference type="EC" id="2.3.2.3" evidence="6"/>
<comment type="subcellular location">
    <subcellularLocation>
        <location evidence="1 6">Cell membrane</location>
        <topology evidence="1 6">Multi-pass membrane protein</topology>
    </subcellularLocation>
</comment>
<comment type="catalytic activity">
    <reaction evidence="6">
        <text>L-lysyl-tRNA(Lys) + a 1,2-diacyl-sn-glycero-3-phospho-(1'-sn-glycerol) = a 1,2-diacyl-sn-glycero-3-phospho-1'-(3'-O-L-lysyl)-sn-glycerol + tRNA(Lys)</text>
        <dbReference type="Rhea" id="RHEA:10668"/>
        <dbReference type="Rhea" id="RHEA-COMP:9696"/>
        <dbReference type="Rhea" id="RHEA-COMP:9697"/>
        <dbReference type="ChEBI" id="CHEBI:64716"/>
        <dbReference type="ChEBI" id="CHEBI:75792"/>
        <dbReference type="ChEBI" id="CHEBI:78442"/>
        <dbReference type="ChEBI" id="CHEBI:78529"/>
        <dbReference type="EC" id="2.3.2.3"/>
    </reaction>
</comment>
<keyword evidence="6" id="KW-0808">Transferase</keyword>
<dbReference type="NCBIfam" id="TIGR00374">
    <property type="entry name" value="flippase-like domain"/>
    <property type="match status" value="1"/>
</dbReference>
<evidence type="ECO:0000256" key="3">
    <source>
        <dbReference type="ARBA" id="ARBA00022692"/>
    </source>
</evidence>
<feature type="transmembrane region" description="Helical" evidence="6">
    <location>
        <begin position="161"/>
        <end position="185"/>
    </location>
</feature>
<dbReference type="RefSeq" id="WP_068367270.1">
    <property type="nucleotide sequence ID" value="NZ_CAMQER010000098.1"/>
</dbReference>
<keyword evidence="3 6" id="KW-0812">Transmembrane</keyword>
<dbReference type="AlphaFoldDB" id="A0A134AHM8"/>
<gene>
    <name evidence="6" type="primary">mprF</name>
    <name evidence="7" type="ORF">HMPREF1863_00680</name>
</gene>
<dbReference type="Pfam" id="PF03706">
    <property type="entry name" value="LPG_synthase_TM"/>
    <property type="match status" value="1"/>
</dbReference>
<protein>
    <recommendedName>
        <fullName evidence="6">Phosphatidylglycerol lysyltransferase</fullName>
        <ecNumber evidence="6">2.3.2.3</ecNumber>
    </recommendedName>
    <alternativeName>
        <fullName evidence="6">Lysylphosphatidylglycerol synthase</fullName>
    </alternativeName>
</protein>
<evidence type="ECO:0000256" key="2">
    <source>
        <dbReference type="ARBA" id="ARBA00022475"/>
    </source>
</evidence>
<evidence type="ECO:0000313" key="7">
    <source>
        <dbReference type="EMBL" id="KXB67206.1"/>
    </source>
</evidence>
<dbReference type="GO" id="GO:0006629">
    <property type="term" value="P:lipid metabolic process"/>
    <property type="evidence" value="ECO:0007669"/>
    <property type="project" value="UniProtKB-KW"/>
</dbReference>
<keyword evidence="6" id="KW-0443">Lipid metabolism</keyword>
<evidence type="ECO:0000256" key="6">
    <source>
        <dbReference type="RuleBase" id="RU363042"/>
    </source>
</evidence>
<evidence type="ECO:0000256" key="1">
    <source>
        <dbReference type="ARBA" id="ARBA00004651"/>
    </source>
</evidence>
<accession>A0A134AHM8</accession>
<dbReference type="Proteomes" id="UP000070442">
    <property type="component" value="Unassembled WGS sequence"/>
</dbReference>
<dbReference type="EMBL" id="LSDG01000022">
    <property type="protein sequence ID" value="KXB67206.1"/>
    <property type="molecule type" value="Genomic_DNA"/>
</dbReference>
<feature type="transmembrane region" description="Helical" evidence="6">
    <location>
        <begin position="236"/>
        <end position="258"/>
    </location>
</feature>
<name>A0A134AHM8_9FIRM</name>
<comment type="caution">
    <text evidence="7">The sequence shown here is derived from an EMBL/GenBank/DDBJ whole genome shotgun (WGS) entry which is preliminary data.</text>
</comment>
<dbReference type="PATRIC" id="fig|755172.3.peg.651"/>
<keyword evidence="2" id="KW-1003">Cell membrane</keyword>
<dbReference type="GO" id="GO:0050071">
    <property type="term" value="F:phosphatidylglycerol lysyltransferase activity"/>
    <property type="evidence" value="ECO:0007669"/>
    <property type="project" value="UniProtKB-EC"/>
</dbReference>
<reference evidence="8" key="1">
    <citation type="submission" date="2016-01" db="EMBL/GenBank/DDBJ databases">
        <authorList>
            <person name="Mitreva M."/>
            <person name="Pepin K.H."/>
            <person name="Mihindukulasuriya K.A."/>
            <person name="Fulton R."/>
            <person name="Fronick C."/>
            <person name="O'Laughlin M."/>
            <person name="Miner T."/>
            <person name="Herter B."/>
            <person name="Rosa B.A."/>
            <person name="Cordes M."/>
            <person name="Tomlinson C."/>
            <person name="Wollam A."/>
            <person name="Palsikar V.B."/>
            <person name="Mardis E.R."/>
            <person name="Wilson R.K."/>
        </authorList>
    </citation>
    <scope>NUCLEOTIDE SEQUENCE [LARGE SCALE GENOMIC DNA]</scope>
    <source>
        <strain evidence="8">DNF00729</strain>
    </source>
</reference>
<dbReference type="GO" id="GO:0005886">
    <property type="term" value="C:plasma membrane"/>
    <property type="evidence" value="ECO:0007669"/>
    <property type="project" value="UniProtKB-SubCell"/>
</dbReference>
<feature type="transmembrane region" description="Helical" evidence="6">
    <location>
        <begin position="53"/>
        <end position="75"/>
    </location>
</feature>
<sequence>MKPEGEKEYSFSGKRSNLLFIVLIIGLTLAYAIDFGEIKQLPSIYMQVNKIYVAAAMATMLLFFCCQSIIVNRLLHAFGYAPTQRQTYRYTLIDYYFSSITPGASGGQPSEIFFMRRDGIPIGVSSLVMLIFNGLYHLGVIIVIAFSSFGYLHQILGKQPLYYGLFMFGMTVQVLLVVAFFFLIFSKHMVFRLAGVVVAIIGRFSEKKARSIEAKIKRVLQEYRTGAKWLRQNVGVVIRLIPVAVIHIFLYYTMTFWISRAFGIHYGTLRELVAYQGVFTMTFESLPLPGGVGLAEAGFLKLFQPIYGPHFLTAAMLLTRGVTYYNFLILGGTVTFYSNRKRRSLMKNSENKR</sequence>
<dbReference type="PANTHER" id="PTHR37693:SF1">
    <property type="entry name" value="INTEGRAL MEMBRANE PROTEIN"/>
    <property type="match status" value="1"/>
</dbReference>
<dbReference type="OrthoDB" id="9810654at2"/>
<dbReference type="InterPro" id="IPR022791">
    <property type="entry name" value="L-PG_synthase/AglD"/>
</dbReference>
<comment type="function">
    <text evidence="6">Catalyzes the transfer of a lysyl group from L-lysyl-tRNA(Lys) to membrane-bound phosphatidylglycerol (PG), which produces lysylphosphatidylglycerol (LPG), a major component of the bacterial membrane with a positive net charge. LPG synthesis contributes to bacterial virulence as it is involved in the resistance mechanism against cationic antimicrobial peptides (CAMP) produces by the host's immune system (defensins, cathelicidins) and by the competing microorganisms.</text>
</comment>
<comment type="similarity">
    <text evidence="6">Belongs to the LPG synthase family.</text>
</comment>
<keyword evidence="5 6" id="KW-0472">Membrane</keyword>
<feature type="transmembrane region" description="Helical" evidence="6">
    <location>
        <begin position="122"/>
        <end position="149"/>
    </location>
</feature>
<organism evidence="7 8">
    <name type="scientific">Aedoeadaptatus coxii</name>
    <dbReference type="NCBI Taxonomy" id="755172"/>
    <lineage>
        <taxon>Bacteria</taxon>
        <taxon>Bacillati</taxon>
        <taxon>Bacillota</taxon>
        <taxon>Tissierellia</taxon>
        <taxon>Tissierellales</taxon>
        <taxon>Peptoniphilaceae</taxon>
        <taxon>Aedoeadaptatus</taxon>
    </lineage>
</organism>
<dbReference type="GO" id="GO:0046677">
    <property type="term" value="P:response to antibiotic"/>
    <property type="evidence" value="ECO:0007669"/>
    <property type="project" value="UniProtKB-KW"/>
</dbReference>
<keyword evidence="6" id="KW-0046">Antibiotic resistance</keyword>
<feature type="transmembrane region" description="Helical" evidence="6">
    <location>
        <begin position="311"/>
        <end position="337"/>
    </location>
</feature>